<gene>
    <name evidence="1" type="ORF">F2P47_01715</name>
</gene>
<dbReference type="PANTHER" id="PTHR12994">
    <property type="entry name" value="SECERNIN"/>
    <property type="match status" value="1"/>
</dbReference>
<dbReference type="Proteomes" id="UP000468901">
    <property type="component" value="Unassembled WGS sequence"/>
</dbReference>
<dbReference type="AlphaFoldDB" id="A0A6N6VMQ1"/>
<dbReference type="GO" id="GO:0016805">
    <property type="term" value="F:dipeptidase activity"/>
    <property type="evidence" value="ECO:0007669"/>
    <property type="project" value="InterPro"/>
</dbReference>
<comment type="caution">
    <text evidence="1">The sequence shown here is derived from an EMBL/GenBank/DDBJ whole genome shotgun (WGS) entry which is preliminary data.</text>
</comment>
<dbReference type="GO" id="GO:0006508">
    <property type="term" value="P:proteolysis"/>
    <property type="evidence" value="ECO:0007669"/>
    <property type="project" value="InterPro"/>
</dbReference>
<accession>A0A6N6VMQ1</accession>
<reference evidence="1 2" key="1">
    <citation type="submission" date="2019-09" db="EMBL/GenBank/DDBJ databases">
        <title>Parvibaculum sedimenti sp. nov., isolated from sediment.</title>
        <authorList>
            <person name="Wang Y."/>
        </authorList>
    </citation>
    <scope>NUCLEOTIDE SEQUENCE [LARGE SCALE GENOMIC DNA]</scope>
    <source>
        <strain evidence="1 2">HXT-9</strain>
    </source>
</reference>
<proteinExistence type="predicted"/>
<dbReference type="GO" id="GO:0070004">
    <property type="term" value="F:cysteine-type exopeptidase activity"/>
    <property type="evidence" value="ECO:0007669"/>
    <property type="project" value="InterPro"/>
</dbReference>
<evidence type="ECO:0000313" key="1">
    <source>
        <dbReference type="EMBL" id="KAB7742869.1"/>
    </source>
</evidence>
<evidence type="ECO:0000313" key="2">
    <source>
        <dbReference type="Proteomes" id="UP000468901"/>
    </source>
</evidence>
<dbReference type="InterPro" id="IPR005322">
    <property type="entry name" value="Peptidase_C69"/>
</dbReference>
<dbReference type="RefSeq" id="WP_152214420.1">
    <property type="nucleotide sequence ID" value="NZ_WESC01000001.1"/>
</dbReference>
<name>A0A6N6VMQ1_9HYPH</name>
<protein>
    <submittedName>
        <fullName evidence="1">Peptidase U34</fullName>
    </submittedName>
</protein>
<dbReference type="Gene3D" id="3.60.60.10">
    <property type="entry name" value="Penicillin V Acylase, Chain A"/>
    <property type="match status" value="1"/>
</dbReference>
<sequence length="454" mass="49556">MCDTMVAGPKATKSGGLLFAKNSDRGANEAQYLDFRPRATHAPGATLRCTYIEIPQVAETHAVLLSRPFWMWGAEMGANEHGLVIGNEAVFAKIAPQKEQALLGMDLLRLGLERAKTAAEALDVITALLGRHGQGGNCAPLGKFEYHNSFLIADTGGAAYVLETVGREWAVERVDGFRSISNTYTISAKFDATSENLIRQAIRRGFAKEGAAFDFAVAYADRLRSTLGHGVKRWCRTTDLLGTSKGHTPQSLMAILRDHGEEAARNSDWRPDGIMGGGVCAHASWGPIRQYGQTTASWVADLTPGRAVHWVTGTSSPDTSIFKPVFFGPGFEGAALPDFGPAPTDRFDPATLWWRHERLHRAVLEDYAPRLAAFAGERDRLEAGFFERVDALLARGGRAEEAAQLSRDIWAEAAEAEERWLALVLAMPKRKGKGGSLLYRMHWRELAKLAGIPG</sequence>
<organism evidence="1 2">
    <name type="scientific">Parvibaculum sedimenti</name>
    <dbReference type="NCBI Taxonomy" id="2608632"/>
    <lineage>
        <taxon>Bacteria</taxon>
        <taxon>Pseudomonadati</taxon>
        <taxon>Pseudomonadota</taxon>
        <taxon>Alphaproteobacteria</taxon>
        <taxon>Hyphomicrobiales</taxon>
        <taxon>Parvibaculaceae</taxon>
        <taxon>Parvibaculum</taxon>
    </lineage>
</organism>
<dbReference type="EMBL" id="WESC01000001">
    <property type="protein sequence ID" value="KAB7742869.1"/>
    <property type="molecule type" value="Genomic_DNA"/>
</dbReference>
<dbReference type="PANTHER" id="PTHR12994:SF17">
    <property type="entry name" value="LD30995P"/>
    <property type="match status" value="1"/>
</dbReference>
<keyword evidence="2" id="KW-1185">Reference proteome</keyword>